<dbReference type="PANTHER" id="PTHR43685:SF2">
    <property type="entry name" value="GLYCOSYLTRANSFERASE 2-LIKE DOMAIN-CONTAINING PROTEIN"/>
    <property type="match status" value="1"/>
</dbReference>
<evidence type="ECO:0000313" key="2">
    <source>
        <dbReference type="EMBL" id="KRN33105.1"/>
    </source>
</evidence>
<dbReference type="STRING" id="1618.IV36_GL000838"/>
<sequence length="304" mass="36056">MSDGDFLDLFGIVTTVYNRREKLKLLYKSLIQQSRKDFHWIIVDDGSTENVEKMVKSWIKENKIKIIFTRQKNMGKMNALNNALKNLVDFKWFLVVDNDDILGKNAIEIVINDIEEIEKKDRNFAGVIYPRYSENYDKKELKKWDKVDSEINIMDLKYVYNIKESAIILNVKFVAQELPKLLSNSEKFLSEEILYNNLAKYGKFIVKNKLFYYFNYLNDGLTNNLVKNWKKNFRNSVLLFQSRYYSVADISFQKRVIERIKTIMNLNALCISTKNNFFKPSPNKVLSLLLLIPSFLYYLVKFRN</sequence>
<dbReference type="InterPro" id="IPR029044">
    <property type="entry name" value="Nucleotide-diphossugar_trans"/>
</dbReference>
<protein>
    <submittedName>
        <fullName evidence="2">Beta-glycosyltransferase</fullName>
    </submittedName>
</protein>
<dbReference type="InterPro" id="IPR050834">
    <property type="entry name" value="Glycosyltransf_2"/>
</dbReference>
<dbReference type="CDD" id="cd00761">
    <property type="entry name" value="Glyco_tranf_GTA_type"/>
    <property type="match status" value="1"/>
</dbReference>
<feature type="domain" description="Glycosyltransferase 2-like" evidence="1">
    <location>
        <begin position="12"/>
        <end position="142"/>
    </location>
</feature>
<dbReference type="GO" id="GO:0016740">
    <property type="term" value="F:transferase activity"/>
    <property type="evidence" value="ECO:0007669"/>
    <property type="project" value="UniProtKB-KW"/>
</dbReference>
<reference evidence="2 3" key="1">
    <citation type="journal article" date="2015" name="Genome Announc.">
        <title>Expanding the biotechnology potential of lactobacilli through comparative genomics of 213 strains and associated genera.</title>
        <authorList>
            <person name="Sun Z."/>
            <person name="Harris H.M."/>
            <person name="McCann A."/>
            <person name="Guo C."/>
            <person name="Argimon S."/>
            <person name="Zhang W."/>
            <person name="Yang X."/>
            <person name="Jeffery I.B."/>
            <person name="Cooney J.C."/>
            <person name="Kagawa T.F."/>
            <person name="Liu W."/>
            <person name="Song Y."/>
            <person name="Salvetti E."/>
            <person name="Wrobel A."/>
            <person name="Rasinkangas P."/>
            <person name="Parkhill J."/>
            <person name="Rea M.C."/>
            <person name="O'Sullivan O."/>
            <person name="Ritari J."/>
            <person name="Douillard F.P."/>
            <person name="Paul Ross R."/>
            <person name="Yang R."/>
            <person name="Briner A.E."/>
            <person name="Felis G.E."/>
            <person name="de Vos W.M."/>
            <person name="Barrangou R."/>
            <person name="Klaenhammer T.R."/>
            <person name="Caufield P.W."/>
            <person name="Cui Y."/>
            <person name="Zhang H."/>
            <person name="O'Toole P.W."/>
        </authorList>
    </citation>
    <scope>NUCLEOTIDE SEQUENCE [LARGE SCALE GENOMIC DNA]</scope>
    <source>
        <strain evidence="2 3">ATCC 27304</strain>
    </source>
</reference>
<gene>
    <name evidence="2" type="ORF">IV36_GL000838</name>
</gene>
<evidence type="ECO:0000313" key="3">
    <source>
        <dbReference type="Proteomes" id="UP000051727"/>
    </source>
</evidence>
<dbReference type="Pfam" id="PF00535">
    <property type="entry name" value="Glycos_transf_2"/>
    <property type="match status" value="1"/>
</dbReference>
<dbReference type="InterPro" id="IPR001173">
    <property type="entry name" value="Glyco_trans_2-like"/>
</dbReference>
<dbReference type="SUPFAM" id="SSF53448">
    <property type="entry name" value="Nucleotide-diphospho-sugar transferases"/>
    <property type="match status" value="1"/>
</dbReference>
<dbReference type="RefSeq" id="WP_056990403.1">
    <property type="nucleotide sequence ID" value="NZ_JQAR01000002.1"/>
</dbReference>
<organism evidence="2 3">
    <name type="scientific">Liquorilactobacillus mali</name>
    <dbReference type="NCBI Taxonomy" id="1618"/>
    <lineage>
        <taxon>Bacteria</taxon>
        <taxon>Bacillati</taxon>
        <taxon>Bacillota</taxon>
        <taxon>Bacilli</taxon>
        <taxon>Lactobacillales</taxon>
        <taxon>Lactobacillaceae</taxon>
        <taxon>Liquorilactobacillus</taxon>
    </lineage>
</organism>
<dbReference type="PANTHER" id="PTHR43685">
    <property type="entry name" value="GLYCOSYLTRANSFERASE"/>
    <property type="match status" value="1"/>
</dbReference>
<keyword evidence="2" id="KW-0808">Transferase</keyword>
<comment type="caution">
    <text evidence="2">The sequence shown here is derived from an EMBL/GenBank/DDBJ whole genome shotgun (WGS) entry which is preliminary data.</text>
</comment>
<dbReference type="AlphaFoldDB" id="A0A0R2FXI9"/>
<accession>A0A0R2FXI9</accession>
<dbReference type="Gene3D" id="3.90.550.10">
    <property type="entry name" value="Spore Coat Polysaccharide Biosynthesis Protein SpsA, Chain A"/>
    <property type="match status" value="1"/>
</dbReference>
<name>A0A0R2FXI9_9LACO</name>
<dbReference type="EMBL" id="JQAR01000002">
    <property type="protein sequence ID" value="KRN33105.1"/>
    <property type="molecule type" value="Genomic_DNA"/>
</dbReference>
<evidence type="ECO:0000259" key="1">
    <source>
        <dbReference type="Pfam" id="PF00535"/>
    </source>
</evidence>
<dbReference type="Proteomes" id="UP000051727">
    <property type="component" value="Unassembled WGS sequence"/>
</dbReference>
<dbReference type="PATRIC" id="fig|1618.3.peg.847"/>
<dbReference type="OrthoDB" id="9810303at2"/>
<proteinExistence type="predicted"/>